<dbReference type="PROSITE" id="PS01223">
    <property type="entry name" value="PROA"/>
    <property type="match status" value="1"/>
</dbReference>
<comment type="function">
    <text evidence="7">Catalyzes the NADPH-dependent reduction of L-glutamate 5-phosphate into L-glutamate 5-semialdehyde and phosphate. The product spontaneously undergoes cyclization to form 1-pyrroline-5-carboxylate.</text>
</comment>
<evidence type="ECO:0000256" key="2">
    <source>
        <dbReference type="ARBA" id="ARBA00022605"/>
    </source>
</evidence>
<dbReference type="InterPro" id="IPR015590">
    <property type="entry name" value="Aldehyde_DH_dom"/>
</dbReference>
<keyword evidence="7" id="KW-0963">Cytoplasm</keyword>
<dbReference type="Gene3D" id="3.40.605.10">
    <property type="entry name" value="Aldehyde Dehydrogenase, Chain A, domain 1"/>
    <property type="match status" value="1"/>
</dbReference>
<dbReference type="GO" id="GO:0050661">
    <property type="term" value="F:NADP binding"/>
    <property type="evidence" value="ECO:0007669"/>
    <property type="project" value="InterPro"/>
</dbReference>
<dbReference type="KEGG" id="lant:TUM19329_21780"/>
<organism evidence="9 10">
    <name type="scientific">Legionella antarctica</name>
    <dbReference type="NCBI Taxonomy" id="2708020"/>
    <lineage>
        <taxon>Bacteria</taxon>
        <taxon>Pseudomonadati</taxon>
        <taxon>Pseudomonadota</taxon>
        <taxon>Gammaproteobacteria</taxon>
        <taxon>Legionellales</taxon>
        <taxon>Legionellaceae</taxon>
        <taxon>Legionella</taxon>
    </lineage>
</organism>
<dbReference type="CDD" id="cd07079">
    <property type="entry name" value="ALDH_F18-19_ProA-GPR"/>
    <property type="match status" value="1"/>
</dbReference>
<comment type="catalytic activity">
    <reaction evidence="6 7">
        <text>L-glutamate 5-semialdehyde + phosphate + NADP(+) = L-glutamyl 5-phosphate + NADPH + H(+)</text>
        <dbReference type="Rhea" id="RHEA:19541"/>
        <dbReference type="ChEBI" id="CHEBI:15378"/>
        <dbReference type="ChEBI" id="CHEBI:43474"/>
        <dbReference type="ChEBI" id="CHEBI:57783"/>
        <dbReference type="ChEBI" id="CHEBI:58066"/>
        <dbReference type="ChEBI" id="CHEBI:58274"/>
        <dbReference type="ChEBI" id="CHEBI:58349"/>
        <dbReference type="EC" id="1.2.1.41"/>
    </reaction>
</comment>
<dbReference type="Pfam" id="PF00171">
    <property type="entry name" value="Aldedh"/>
    <property type="match status" value="1"/>
</dbReference>
<dbReference type="EC" id="1.2.1.41" evidence="7"/>
<dbReference type="HAMAP" id="MF_00412">
    <property type="entry name" value="ProA"/>
    <property type="match status" value="1"/>
</dbReference>
<dbReference type="InterPro" id="IPR016162">
    <property type="entry name" value="Ald_DH_N"/>
</dbReference>
<dbReference type="InterPro" id="IPR016161">
    <property type="entry name" value="Ald_DH/histidinol_DH"/>
</dbReference>
<dbReference type="GO" id="GO:0055129">
    <property type="term" value="P:L-proline biosynthetic process"/>
    <property type="evidence" value="ECO:0007669"/>
    <property type="project" value="UniProtKB-UniRule"/>
</dbReference>
<dbReference type="Proteomes" id="UP000502894">
    <property type="component" value="Chromosome"/>
</dbReference>
<evidence type="ECO:0000256" key="4">
    <source>
        <dbReference type="ARBA" id="ARBA00022857"/>
    </source>
</evidence>
<dbReference type="AlphaFoldDB" id="A0A6F8T6N5"/>
<evidence type="ECO:0000256" key="6">
    <source>
        <dbReference type="ARBA" id="ARBA00049024"/>
    </source>
</evidence>
<dbReference type="InterPro" id="IPR000965">
    <property type="entry name" value="GPR_dom"/>
</dbReference>
<dbReference type="RefSeq" id="WP_173237318.1">
    <property type="nucleotide sequence ID" value="NZ_AP022839.1"/>
</dbReference>
<protein>
    <recommendedName>
        <fullName evidence="7">Gamma-glutamyl phosphate reductase</fullName>
        <shortName evidence="7">GPR</shortName>
        <ecNumber evidence="7">1.2.1.41</ecNumber>
    </recommendedName>
    <alternativeName>
        <fullName evidence="7">Glutamate-5-semialdehyde dehydrogenase</fullName>
    </alternativeName>
    <alternativeName>
        <fullName evidence="7">Glutamyl-gamma-semialdehyde dehydrogenase</fullName>
        <shortName evidence="7">GSA dehydrogenase</shortName>
    </alternativeName>
</protein>
<dbReference type="GO" id="GO:0005737">
    <property type="term" value="C:cytoplasm"/>
    <property type="evidence" value="ECO:0007669"/>
    <property type="project" value="UniProtKB-SubCell"/>
</dbReference>
<reference evidence="9" key="1">
    <citation type="journal article" date="2020" name="Microbiol. Resour. Announc.">
        <title>Complete Genome Sequence of Novel Psychrotolerant Legionella Strain TUM19329, Isolated from Antarctic Lake Sediment.</title>
        <authorList>
            <person name="Shimada S."/>
            <person name="Nakai R."/>
            <person name="Aoki K."/>
            <person name="Shimoeda N."/>
            <person name="Ohno G."/>
            <person name="Miyazaki Y."/>
            <person name="Kudoh S."/>
            <person name="Imura S."/>
            <person name="Watanabe K."/>
            <person name="Ishii Y."/>
            <person name="Tateda K."/>
        </authorList>
    </citation>
    <scope>NUCLEOTIDE SEQUENCE [LARGE SCALE GENOMIC DNA]</scope>
    <source>
        <strain evidence="9">TUM19329</strain>
    </source>
</reference>
<dbReference type="PANTHER" id="PTHR11063">
    <property type="entry name" value="GLUTAMATE SEMIALDEHYDE DEHYDROGENASE"/>
    <property type="match status" value="1"/>
</dbReference>
<dbReference type="EMBL" id="AP022839">
    <property type="protein sequence ID" value="BCA95817.1"/>
    <property type="molecule type" value="Genomic_DNA"/>
</dbReference>
<evidence type="ECO:0000256" key="1">
    <source>
        <dbReference type="ARBA" id="ARBA00004985"/>
    </source>
</evidence>
<dbReference type="SUPFAM" id="SSF53720">
    <property type="entry name" value="ALDH-like"/>
    <property type="match status" value="1"/>
</dbReference>
<dbReference type="NCBIfam" id="TIGR00407">
    <property type="entry name" value="proA"/>
    <property type="match status" value="1"/>
</dbReference>
<dbReference type="NCBIfam" id="NF001221">
    <property type="entry name" value="PRK00197.1"/>
    <property type="match status" value="1"/>
</dbReference>
<keyword evidence="5 7" id="KW-0560">Oxidoreductase</keyword>
<comment type="similarity">
    <text evidence="7">Belongs to the gamma-glutamyl phosphate reductase family.</text>
</comment>
<dbReference type="PANTHER" id="PTHR11063:SF8">
    <property type="entry name" value="DELTA-1-PYRROLINE-5-CARBOXYLATE SYNTHASE"/>
    <property type="match status" value="1"/>
</dbReference>
<evidence type="ECO:0000256" key="3">
    <source>
        <dbReference type="ARBA" id="ARBA00022650"/>
    </source>
</evidence>
<dbReference type="PIRSF" id="PIRSF000151">
    <property type="entry name" value="GPR"/>
    <property type="match status" value="1"/>
</dbReference>
<comment type="pathway">
    <text evidence="1 7">Amino-acid biosynthesis; L-proline biosynthesis; L-glutamate 5-semialdehyde from L-glutamate: step 2/2.</text>
</comment>
<keyword evidence="4 7" id="KW-0521">NADP</keyword>
<dbReference type="GO" id="GO:0004350">
    <property type="term" value="F:glutamate-5-semialdehyde dehydrogenase activity"/>
    <property type="evidence" value="ECO:0007669"/>
    <property type="project" value="UniProtKB-UniRule"/>
</dbReference>
<gene>
    <name evidence="7 9" type="primary">proA</name>
    <name evidence="9" type="ORF">TUM19329_21780</name>
</gene>
<feature type="domain" description="Aldehyde dehydrogenase" evidence="8">
    <location>
        <begin position="6"/>
        <end position="210"/>
    </location>
</feature>
<keyword evidence="3 7" id="KW-0641">Proline biosynthesis</keyword>
<evidence type="ECO:0000259" key="8">
    <source>
        <dbReference type="Pfam" id="PF00171"/>
    </source>
</evidence>
<comment type="subcellular location">
    <subcellularLocation>
        <location evidence="7">Cytoplasm</location>
    </subcellularLocation>
</comment>
<evidence type="ECO:0000256" key="7">
    <source>
        <dbReference type="HAMAP-Rule" id="MF_00412"/>
    </source>
</evidence>
<dbReference type="Gene3D" id="3.40.309.10">
    <property type="entry name" value="Aldehyde Dehydrogenase, Chain A, domain 2"/>
    <property type="match status" value="1"/>
</dbReference>
<evidence type="ECO:0000313" key="10">
    <source>
        <dbReference type="Proteomes" id="UP000502894"/>
    </source>
</evidence>
<dbReference type="InterPro" id="IPR020593">
    <property type="entry name" value="G-glutamylP_reductase_CS"/>
</dbReference>
<evidence type="ECO:0000313" key="9">
    <source>
        <dbReference type="EMBL" id="BCA95817.1"/>
    </source>
</evidence>
<dbReference type="InterPro" id="IPR012134">
    <property type="entry name" value="Glu-5-SA_DH"/>
</dbReference>
<evidence type="ECO:0000256" key="5">
    <source>
        <dbReference type="ARBA" id="ARBA00023002"/>
    </source>
</evidence>
<keyword evidence="10" id="KW-1185">Reference proteome</keyword>
<name>A0A6F8T6N5_9GAMM</name>
<proteinExistence type="inferred from homology"/>
<dbReference type="UniPathway" id="UPA00098">
    <property type="reaction ID" value="UER00360"/>
</dbReference>
<accession>A0A6F8T6N5</accession>
<keyword evidence="2 7" id="KW-0028">Amino-acid biosynthesis</keyword>
<dbReference type="InterPro" id="IPR016163">
    <property type="entry name" value="Ald_DH_C"/>
</dbReference>
<sequence>MDTITNRLKAAKETSHRLKLLTMTKRKEVLLSLAANLRKERDKIIAENKKDLLLMEQDDSRYDRLLLSEERINAIADDVELVASLPDPLGAVIEERVRPNGLRIQKVTVPLGVVAVIYESRPNVTIDVFCLCFITGNACVLKGGKEAYHSNNLLKSLIHQSLEEHNISKSSVYLLPADREATHKLLNATSFIDVCIPRGSKSLIQFVREHAKIPVIETGAGIVHLYFDSSGDIKKGRLIITNAKTRRVSVCNALDTLIINKKSLGNLYFLVELLGSKNVEIYADALSYKTLEVAYPKPLLHQASANDFGHEFLSYKMAIKTVSSVKDAVNHIMEHTSGHSEAIIAEEPAAVTYFLDHVDAAAVYVNASTAFTDGGQFGMGAEIGISTQKLHARGPMGLAALTSYKWLIFGDGQIRA</sequence>